<evidence type="ECO:0000313" key="2">
    <source>
        <dbReference type="Proteomes" id="UP000030786"/>
    </source>
</evidence>
<dbReference type="Proteomes" id="UP000030786">
    <property type="component" value="Chromosome"/>
</dbReference>
<evidence type="ECO:0008006" key="3">
    <source>
        <dbReference type="Google" id="ProtNLM"/>
    </source>
</evidence>
<dbReference type="AlphaFoldDB" id="A0AAU8RZ06"/>
<gene>
    <name evidence="1" type="ORF">M666_12765</name>
</gene>
<sequence length="191" mass="22157">MKKTLIIIAFGLTSCNGLTNIDSVENIYYPDSTYFDSSTKFKLDLKNRIKFNKIEELANILFQKNLSPYFELKRGSKISKVIIFRNDHSMIQHRNKLIVRMDSVYGDKPYPIKDFDIILQRYADNNGKDYALPENFDKIFIQIELDSTSNSENLEELLIGILDGFDKVNNQGSNKLNLKIGLKYDDLIRIN</sequence>
<dbReference type="GeneID" id="78061611"/>
<accession>A0AAU8RZ06</accession>
<protein>
    <recommendedName>
        <fullName evidence="3">Lipoprotein</fullName>
    </recommendedName>
</protein>
<dbReference type="RefSeq" id="WP_029446170.1">
    <property type="nucleotide sequence ID" value="NZ_CP009976.1"/>
</dbReference>
<name>A0AAU8RZ06_9FLAO</name>
<reference evidence="1 2" key="1">
    <citation type="journal article" date="2014" name="Environ. Microbiol.">
        <title>Contrasting genomic patterns and infection strategies of two co-existing Bacteroidetes podovirus genera.</title>
        <authorList>
            <person name="Holmfeldt K."/>
            <person name="Howard-Varona C."/>
            <person name="Solonenko N."/>
            <person name="Sullivan M.B."/>
        </authorList>
    </citation>
    <scope>NUCLEOTIDE SEQUENCE [LARGE SCALE GENOMIC DNA]</scope>
    <source>
        <strain evidence="1 2">18</strain>
    </source>
</reference>
<dbReference type="KEGG" id="cbat:M666_12765"/>
<evidence type="ECO:0000313" key="1">
    <source>
        <dbReference type="EMBL" id="AIZ42375.1"/>
    </source>
</evidence>
<dbReference type="EMBL" id="CP009976">
    <property type="protein sequence ID" value="AIZ42375.1"/>
    <property type="molecule type" value="Genomic_DNA"/>
</dbReference>
<organism evidence="1 2">
    <name type="scientific">Cellulophaga baltica 18</name>
    <dbReference type="NCBI Taxonomy" id="1348584"/>
    <lineage>
        <taxon>Bacteria</taxon>
        <taxon>Pseudomonadati</taxon>
        <taxon>Bacteroidota</taxon>
        <taxon>Flavobacteriia</taxon>
        <taxon>Flavobacteriales</taxon>
        <taxon>Flavobacteriaceae</taxon>
        <taxon>Cellulophaga</taxon>
    </lineage>
</organism>
<proteinExistence type="predicted"/>
<dbReference type="PROSITE" id="PS51257">
    <property type="entry name" value="PROKAR_LIPOPROTEIN"/>
    <property type="match status" value="1"/>
</dbReference>